<dbReference type="InterPro" id="IPR036410">
    <property type="entry name" value="HSP_DnaJ_Cys-rich_dom_sf"/>
</dbReference>
<dbReference type="SUPFAM" id="SSF57938">
    <property type="entry name" value="DnaJ/Hsp40 cysteine-rich domain"/>
    <property type="match status" value="1"/>
</dbReference>
<protein>
    <submittedName>
        <fullName evidence="1">Uncharacterized protein</fullName>
    </submittedName>
</protein>
<feature type="non-terminal residue" evidence="1">
    <location>
        <position position="104"/>
    </location>
</feature>
<dbReference type="Gene3D" id="1.10.287.1080">
    <property type="entry name" value="MazG-like"/>
    <property type="match status" value="1"/>
</dbReference>
<dbReference type="AlphaFoldDB" id="A0A0F8WVW4"/>
<reference evidence="1" key="1">
    <citation type="journal article" date="2015" name="Nature">
        <title>Complex archaea that bridge the gap between prokaryotes and eukaryotes.</title>
        <authorList>
            <person name="Spang A."/>
            <person name="Saw J.H."/>
            <person name="Jorgensen S.L."/>
            <person name="Zaremba-Niedzwiedzka K."/>
            <person name="Martijn J."/>
            <person name="Lind A.E."/>
            <person name="van Eijk R."/>
            <person name="Schleper C."/>
            <person name="Guy L."/>
            <person name="Ettema T.J."/>
        </authorList>
    </citation>
    <scope>NUCLEOTIDE SEQUENCE</scope>
</reference>
<dbReference type="EMBL" id="LAZR01066962">
    <property type="protein sequence ID" value="KKK52550.1"/>
    <property type="molecule type" value="Genomic_DNA"/>
</dbReference>
<gene>
    <name evidence="1" type="ORF">LCGC14_3103790</name>
</gene>
<name>A0A0F8WVW4_9ZZZZ</name>
<organism evidence="1">
    <name type="scientific">marine sediment metagenome</name>
    <dbReference type="NCBI Taxonomy" id="412755"/>
    <lineage>
        <taxon>unclassified sequences</taxon>
        <taxon>metagenomes</taxon>
        <taxon>ecological metagenomes</taxon>
    </lineage>
</organism>
<proteinExistence type="predicted"/>
<comment type="caution">
    <text evidence="1">The sequence shown here is derived from an EMBL/GenBank/DDBJ whole genome shotgun (WGS) entry which is preliminary data.</text>
</comment>
<accession>A0A0F8WVW4</accession>
<evidence type="ECO:0000313" key="1">
    <source>
        <dbReference type="EMBL" id="KKK52550.1"/>
    </source>
</evidence>
<sequence length="104" mass="11776">MKTIKELQKECHRIAIEKGFWESECPACDGIGKIIIESRAKTCLVCKGKEYIPRKRNGAESIALMHSELSEALEEMRKGNDNKVGSELADCVIRIMDYCEARNI</sequence>